<feature type="domain" description="Vacuolar protein sorting-associated protein 54 C-terminal" evidence="10">
    <location>
        <begin position="797"/>
        <end position="930"/>
    </location>
</feature>
<keyword evidence="6" id="KW-0333">Golgi apparatus</keyword>
<evidence type="ECO:0000256" key="9">
    <source>
        <dbReference type="SAM" id="MobiDB-lite"/>
    </source>
</evidence>
<reference evidence="12 13" key="1">
    <citation type="submission" date="2023-06" db="EMBL/GenBank/DDBJ databases">
        <title>Black Yeasts Isolated from many extreme environments.</title>
        <authorList>
            <person name="Coleine C."/>
            <person name="Stajich J.E."/>
            <person name="Selbmann L."/>
        </authorList>
    </citation>
    <scope>NUCLEOTIDE SEQUENCE [LARGE SCALE GENOMIC DNA]</scope>
    <source>
        <strain evidence="12 13">CCFEE 5887</strain>
    </source>
</reference>
<comment type="subcellular location">
    <subcellularLocation>
        <location evidence="1">Golgi apparatus</location>
        <location evidence="1">trans-Golgi network</location>
    </subcellularLocation>
</comment>
<evidence type="ECO:0000313" key="13">
    <source>
        <dbReference type="Proteomes" id="UP001345827"/>
    </source>
</evidence>
<evidence type="ECO:0000256" key="5">
    <source>
        <dbReference type="ARBA" id="ARBA00022927"/>
    </source>
</evidence>
<dbReference type="EMBL" id="JAXLQG010000011">
    <property type="protein sequence ID" value="KAK5534423.1"/>
    <property type="molecule type" value="Genomic_DNA"/>
</dbReference>
<evidence type="ECO:0000256" key="1">
    <source>
        <dbReference type="ARBA" id="ARBA00004601"/>
    </source>
</evidence>
<feature type="region of interest" description="Disordered" evidence="9">
    <location>
        <begin position="598"/>
        <end position="623"/>
    </location>
</feature>
<gene>
    <name evidence="12" type="ORF">LTR25_006455</name>
</gene>
<dbReference type="Proteomes" id="UP001345827">
    <property type="component" value="Unassembled WGS sequence"/>
</dbReference>
<comment type="caution">
    <text evidence="12">The sequence shown here is derived from an EMBL/GenBank/DDBJ whole genome shotgun (WGS) entry which is preliminary data.</text>
</comment>
<keyword evidence="5" id="KW-0653">Protein transport</keyword>
<evidence type="ECO:0000256" key="6">
    <source>
        <dbReference type="ARBA" id="ARBA00023034"/>
    </source>
</evidence>
<dbReference type="PANTHER" id="PTHR12965:SF0">
    <property type="entry name" value="VACUOLAR PROTEIN SORTING-ASSOCIATED PROTEIN 54"/>
    <property type="match status" value="1"/>
</dbReference>
<dbReference type="Pfam" id="PF10475">
    <property type="entry name" value="Vps54_N"/>
    <property type="match status" value="1"/>
</dbReference>
<dbReference type="GO" id="GO:0019905">
    <property type="term" value="F:syntaxin binding"/>
    <property type="evidence" value="ECO:0007669"/>
    <property type="project" value="TreeGrafter"/>
</dbReference>
<proteinExistence type="inferred from homology"/>
<evidence type="ECO:0000256" key="8">
    <source>
        <dbReference type="SAM" id="Coils"/>
    </source>
</evidence>
<dbReference type="GO" id="GO:0005829">
    <property type="term" value="C:cytosol"/>
    <property type="evidence" value="ECO:0007669"/>
    <property type="project" value="GOC"/>
</dbReference>
<dbReference type="AlphaFoldDB" id="A0AAV9Q3B7"/>
<evidence type="ECO:0000256" key="2">
    <source>
        <dbReference type="ARBA" id="ARBA00009150"/>
    </source>
</evidence>
<accession>A0AAV9Q3B7</accession>
<feature type="compositionally biased region" description="Polar residues" evidence="9">
    <location>
        <begin position="12"/>
        <end position="22"/>
    </location>
</feature>
<dbReference type="GO" id="GO:0000938">
    <property type="term" value="C:GARP complex"/>
    <property type="evidence" value="ECO:0007669"/>
    <property type="project" value="InterPro"/>
</dbReference>
<evidence type="ECO:0000259" key="10">
    <source>
        <dbReference type="Pfam" id="PF07928"/>
    </source>
</evidence>
<dbReference type="InterPro" id="IPR012501">
    <property type="entry name" value="Vps54_C"/>
</dbReference>
<dbReference type="PANTHER" id="PTHR12965">
    <property type="entry name" value="VACUOLAR PROTEIN SORTING 54"/>
    <property type="match status" value="1"/>
</dbReference>
<keyword evidence="13" id="KW-1185">Reference proteome</keyword>
<dbReference type="InterPro" id="IPR019515">
    <property type="entry name" value="VPS54_N"/>
</dbReference>
<feature type="compositionally biased region" description="Polar residues" evidence="9">
    <location>
        <begin position="530"/>
        <end position="546"/>
    </location>
</feature>
<feature type="domain" description="Vacuolar protein sorting-associated protein 54 N-terminal" evidence="11">
    <location>
        <begin position="261"/>
        <end position="378"/>
    </location>
</feature>
<evidence type="ECO:0000256" key="3">
    <source>
        <dbReference type="ARBA" id="ARBA00017665"/>
    </source>
</evidence>
<feature type="compositionally biased region" description="Low complexity" evidence="9">
    <location>
        <begin position="177"/>
        <end position="188"/>
    </location>
</feature>
<organism evidence="12 13">
    <name type="scientific">Vermiconidia calcicola</name>
    <dbReference type="NCBI Taxonomy" id="1690605"/>
    <lineage>
        <taxon>Eukaryota</taxon>
        <taxon>Fungi</taxon>
        <taxon>Dikarya</taxon>
        <taxon>Ascomycota</taxon>
        <taxon>Pezizomycotina</taxon>
        <taxon>Dothideomycetes</taxon>
        <taxon>Dothideomycetidae</taxon>
        <taxon>Mycosphaerellales</taxon>
        <taxon>Extremaceae</taxon>
        <taxon>Vermiconidia</taxon>
    </lineage>
</organism>
<protein>
    <recommendedName>
        <fullName evidence="3">Vacuolar protein sorting-associated protein 54</fullName>
    </recommendedName>
</protein>
<dbReference type="GO" id="GO:0015031">
    <property type="term" value="P:protein transport"/>
    <property type="evidence" value="ECO:0007669"/>
    <property type="project" value="UniProtKB-KW"/>
</dbReference>
<feature type="compositionally biased region" description="Basic and acidic residues" evidence="9">
    <location>
        <begin position="1073"/>
        <end position="1090"/>
    </location>
</feature>
<name>A0AAV9Q3B7_9PEZI</name>
<dbReference type="Pfam" id="PF07928">
    <property type="entry name" value="Vps54"/>
    <property type="match status" value="1"/>
</dbReference>
<keyword evidence="7 8" id="KW-0175">Coiled coil</keyword>
<feature type="region of interest" description="Disordered" evidence="9">
    <location>
        <begin position="520"/>
        <end position="546"/>
    </location>
</feature>
<comment type="similarity">
    <text evidence="2">Belongs to the VPS54 family.</text>
</comment>
<dbReference type="InterPro" id="IPR039745">
    <property type="entry name" value="Vps54"/>
</dbReference>
<keyword evidence="4" id="KW-0813">Transport</keyword>
<sequence>MASPVRPRFEDTFSSPVATSPSAGYPFPDASQRQYGPRGLLRRGSTASSITSIGGALDTGSINHPTIAETSQNAISTILQHPIMRTGLSASTAVPTTGYKAPTHRDIPPVALTNIPHIEAKAFQPYLAQVGSLYEAFQRARNEGEGETSLFQRDKKDTRNEEWEAILAKRLQRPGHSRTGSMSSTTSTPLDMPQPKRRQSGQRRHAVTPLSTIPTVYSEEDFHLENPRTFDIVSEHSEIVRDPSGAPSGRKSLATNAILQEKLSWYMDTVEVHLINSISTASKSFFSALGSLRELHNEAADSVNRIQKLRKELAKLDKEMAIDGLKVVNLKQRRDNVRQLAQAMMQLEDIVKSVQGVEAMVENGEIDQALNDLDEVEALMAGRESRLSNSNEHIQYQRRDLRRIKALEGAFDDLTQLRYRAGRGFEARFHGSLLTDIRRHVDQTEISATLQRWGVAYTRLKPGQRRAPSAFPGYMSIGPELRAELEAEMRGLSRARYTTQAATTFRAIVLRETKSMIRKHLPSSNDDDNISTVSASTTGGRGMSQQEKSSILARNLRALDADDWYQMLATIYTNISEGLRRLSVQVKILLDITSNLPEHMLKSPPTSPDPSSLERIRSPPAGRARAASSVQAEMQQVLDLSSLLGEGVDLAQAQITKVVRVRSQQNAELPLADFLKYFTLNRLFADECEAISGRSGTALKSVVDSQIKDFVARFGDSQKHDIIKVMDSDKWDAKDFGEHENELLSRVIQGSTSDAQPWVESTMIWQLSTNGLNDSNGSATNGTAGTTAKVRSAVVDEQKYILPESALAMLRSMETFQHLAAGIPSMSQEVATLLLESLKLFNSRSSQLILGAGATRSAGLKNITTKHLALSSQALSFIVALIPYVREFFRRHLPSSTASHIMTEFDKVKRLFQEHQNGIHEKLVDIMSGRASMHVKSMKNIDWEEAAKNKAVSVSPYMETLTKETGTLQKVLAKHLPEPIVAGIMIPVFSSYKEQWTSAYNDVTIKSAAAKERLLADAEFFQSRISKIDGSADLGEQIVKVVQAKSVSNTVTPSPAPAAVSRASGQDAETHEEESSTEIKGHIKEEESNT</sequence>
<feature type="region of interest" description="Disordered" evidence="9">
    <location>
        <begin position="1"/>
        <end position="47"/>
    </location>
</feature>
<feature type="coiled-coil region" evidence="8">
    <location>
        <begin position="292"/>
        <end position="350"/>
    </location>
</feature>
<evidence type="ECO:0000259" key="11">
    <source>
        <dbReference type="Pfam" id="PF10475"/>
    </source>
</evidence>
<dbReference type="GO" id="GO:0006896">
    <property type="term" value="P:Golgi to vacuole transport"/>
    <property type="evidence" value="ECO:0007669"/>
    <property type="project" value="TreeGrafter"/>
</dbReference>
<feature type="compositionally biased region" description="Basic residues" evidence="9">
    <location>
        <begin position="195"/>
        <end position="206"/>
    </location>
</feature>
<feature type="region of interest" description="Disordered" evidence="9">
    <location>
        <begin position="1049"/>
        <end position="1090"/>
    </location>
</feature>
<evidence type="ECO:0000256" key="4">
    <source>
        <dbReference type="ARBA" id="ARBA00022448"/>
    </source>
</evidence>
<dbReference type="Gene3D" id="6.10.250.860">
    <property type="match status" value="1"/>
</dbReference>
<evidence type="ECO:0000256" key="7">
    <source>
        <dbReference type="ARBA" id="ARBA00023054"/>
    </source>
</evidence>
<dbReference type="GO" id="GO:0042147">
    <property type="term" value="P:retrograde transport, endosome to Golgi"/>
    <property type="evidence" value="ECO:0007669"/>
    <property type="project" value="InterPro"/>
</dbReference>
<feature type="region of interest" description="Disordered" evidence="9">
    <location>
        <begin position="168"/>
        <end position="208"/>
    </location>
</feature>
<evidence type="ECO:0000313" key="12">
    <source>
        <dbReference type="EMBL" id="KAK5534423.1"/>
    </source>
</evidence>